<dbReference type="PROSITE" id="PS50893">
    <property type="entry name" value="ABC_TRANSPORTER_2"/>
    <property type="match status" value="1"/>
</dbReference>
<feature type="domain" description="ABC transporter" evidence="10">
    <location>
        <begin position="332"/>
        <end position="565"/>
    </location>
</feature>
<comment type="caution">
    <text evidence="12">The sequence shown here is derived from an EMBL/GenBank/DDBJ whole genome shotgun (WGS) entry which is preliminary data.</text>
</comment>
<reference evidence="14" key="1">
    <citation type="submission" date="2017-04" db="EMBL/GenBank/DDBJ databases">
        <title>Function of individual gut microbiota members based on whole genome sequencing of pure cultures obtained from chicken caecum.</title>
        <authorList>
            <person name="Medvecky M."/>
            <person name="Cejkova D."/>
            <person name="Polansky O."/>
            <person name="Karasova D."/>
            <person name="Kubasova T."/>
            <person name="Cizek A."/>
            <person name="Rychlik I."/>
        </authorList>
    </citation>
    <scope>NUCLEOTIDE SEQUENCE [LARGE SCALE GENOMIC DNA]</scope>
    <source>
        <strain evidence="14">An144</strain>
    </source>
</reference>
<dbReference type="SUPFAM" id="SSF90123">
    <property type="entry name" value="ABC transporter transmembrane region"/>
    <property type="match status" value="1"/>
</dbReference>
<feature type="transmembrane region" description="Helical" evidence="9">
    <location>
        <begin position="235"/>
        <end position="258"/>
    </location>
</feature>
<dbReference type="Pfam" id="PF00005">
    <property type="entry name" value="ABC_tran"/>
    <property type="match status" value="1"/>
</dbReference>
<evidence type="ECO:0000256" key="4">
    <source>
        <dbReference type="ARBA" id="ARBA00022692"/>
    </source>
</evidence>
<keyword evidence="4 9" id="KW-0812">Transmembrane</keyword>
<keyword evidence="6 12" id="KW-0067">ATP-binding</keyword>
<dbReference type="Pfam" id="PF00664">
    <property type="entry name" value="ABC_membrane"/>
    <property type="match status" value="1"/>
</dbReference>
<dbReference type="FunFam" id="3.40.50.300:FF:000221">
    <property type="entry name" value="Multidrug ABC transporter ATP-binding protein"/>
    <property type="match status" value="1"/>
</dbReference>
<dbReference type="Proteomes" id="UP000196503">
    <property type="component" value="Unassembled WGS sequence"/>
</dbReference>
<dbReference type="InterPro" id="IPR017871">
    <property type="entry name" value="ABC_transporter-like_CS"/>
</dbReference>
<evidence type="ECO:0000256" key="5">
    <source>
        <dbReference type="ARBA" id="ARBA00022741"/>
    </source>
</evidence>
<feature type="transmembrane region" description="Helical" evidence="9">
    <location>
        <begin position="278"/>
        <end position="297"/>
    </location>
</feature>
<evidence type="ECO:0000313" key="14">
    <source>
        <dbReference type="Proteomes" id="UP000196074"/>
    </source>
</evidence>
<dbReference type="EMBL" id="NIBL01000003">
    <property type="protein sequence ID" value="OUZ14916.1"/>
    <property type="molecule type" value="Genomic_DNA"/>
</dbReference>
<feature type="transmembrane region" description="Helical" evidence="9">
    <location>
        <begin position="155"/>
        <end position="173"/>
    </location>
</feature>
<accession>A0A1Y4QZX9</accession>
<dbReference type="Gene3D" id="3.40.50.300">
    <property type="entry name" value="P-loop containing nucleotide triphosphate hydrolases"/>
    <property type="match status" value="1"/>
</dbReference>
<feature type="domain" description="ABC transmembrane type-1" evidence="11">
    <location>
        <begin position="16"/>
        <end position="298"/>
    </location>
</feature>
<evidence type="ECO:0000259" key="11">
    <source>
        <dbReference type="PROSITE" id="PS50929"/>
    </source>
</evidence>
<proteinExistence type="predicted"/>
<evidence type="ECO:0000256" key="7">
    <source>
        <dbReference type="ARBA" id="ARBA00022989"/>
    </source>
</evidence>
<dbReference type="GO" id="GO:0016887">
    <property type="term" value="F:ATP hydrolysis activity"/>
    <property type="evidence" value="ECO:0007669"/>
    <property type="project" value="InterPro"/>
</dbReference>
<dbReference type="GO" id="GO:0005886">
    <property type="term" value="C:plasma membrane"/>
    <property type="evidence" value="ECO:0007669"/>
    <property type="project" value="UniProtKB-SubCell"/>
</dbReference>
<evidence type="ECO:0000313" key="12">
    <source>
        <dbReference type="EMBL" id="OUQ10620.1"/>
    </source>
</evidence>
<dbReference type="InterPro" id="IPR027417">
    <property type="entry name" value="P-loop_NTPase"/>
</dbReference>
<dbReference type="PANTHER" id="PTHR43394">
    <property type="entry name" value="ATP-DEPENDENT PERMEASE MDL1, MITOCHONDRIAL"/>
    <property type="match status" value="1"/>
</dbReference>
<dbReference type="InterPro" id="IPR039421">
    <property type="entry name" value="Type_1_exporter"/>
</dbReference>
<sequence>MFRLFRYASNYKKEVILGPIFKFLEAVFELLLPLFMAKLVDQGISKLNIPIIWQTTLEMILISIIGFIFAIICQYYASVASQGLGTELRNVLMKKINTLNHQELNHFGTESLITRLTNDVTQIQWALAMLIRLVSRAPFLSIGAVIMAFSIDLQAGFIFLAVLPIFCLLLYFIMTRSFPMYQKVQEKLDQLNQAVAQNLSGIRVIRAFVRTKDEVAQFNQGVDELSDAYLRVTQLSALLSPATTLVMNLGIVGIFLIGGQKVNLGHLQAGQVLALVNYMNQMLLALIIVANLVILYTRAHASAKRINEVLDVPSVQEQITEDFPTPNQAPIFAFHDVDFRYGPKFGLALKQLNFAIQKGETIGIIGATGSGKTSLISLLPRFYEIAGGVIQYYGTDIQAIDKHQLREQIALVPQTSVLFNGTIRENLQWGKVDATDEQCWQALEIAQAKEFVETLPEGLDTPIFEGGKNFSGGQKQRLTIARALISQRPILILDDSLSALDYQTDLNLRRALQKLDCTTLIISQRIRSIQGADQILVLDNGTLVGCDTHEQLLATCPTYQEIYQAQQEDEA</sequence>
<dbReference type="PROSITE" id="PS00211">
    <property type="entry name" value="ABC_TRANSPORTER_1"/>
    <property type="match status" value="1"/>
</dbReference>
<reference evidence="13 15" key="2">
    <citation type="submission" date="2017-05" db="EMBL/GenBank/DDBJ databases">
        <title>The Genome Sequence of Enterococcus faecium 2D5_DIV0622.</title>
        <authorList>
            <consortium name="The Broad Institute Genomics Platform"/>
            <consortium name="The Broad Institute Genomic Center for Infectious Diseases"/>
            <person name="Earl A."/>
            <person name="Manson A."/>
            <person name="Schwartman J."/>
            <person name="Gilmore M."/>
            <person name="Abouelleil A."/>
            <person name="Cao P."/>
            <person name="Chapman S."/>
            <person name="Cusick C."/>
            <person name="Shea T."/>
            <person name="Young S."/>
            <person name="Neafsey D."/>
            <person name="Nusbaum C."/>
            <person name="Birren B."/>
        </authorList>
    </citation>
    <scope>NUCLEOTIDE SEQUENCE [LARGE SCALE GENOMIC DNA]</scope>
    <source>
        <strain evidence="13 15">2D5_DIV0622</strain>
    </source>
</reference>
<evidence type="ECO:0000256" key="1">
    <source>
        <dbReference type="ARBA" id="ARBA00004651"/>
    </source>
</evidence>
<dbReference type="InterPro" id="IPR011527">
    <property type="entry name" value="ABC1_TM_dom"/>
</dbReference>
<dbReference type="SMART" id="SM00382">
    <property type="entry name" value="AAA"/>
    <property type="match status" value="1"/>
</dbReference>
<organism evidence="12 14">
    <name type="scientific">Enterococcus cecorum</name>
    <dbReference type="NCBI Taxonomy" id="44008"/>
    <lineage>
        <taxon>Bacteria</taxon>
        <taxon>Bacillati</taxon>
        <taxon>Bacillota</taxon>
        <taxon>Bacilli</taxon>
        <taxon>Lactobacillales</taxon>
        <taxon>Enterococcaceae</taxon>
        <taxon>Enterococcus</taxon>
    </lineage>
</organism>
<keyword evidence="7 9" id="KW-1133">Transmembrane helix</keyword>
<dbReference type="EMBL" id="NFLC01000008">
    <property type="protein sequence ID" value="OUQ10620.1"/>
    <property type="molecule type" value="Genomic_DNA"/>
</dbReference>
<keyword evidence="8 9" id="KW-0472">Membrane</keyword>
<keyword evidence="2" id="KW-0813">Transport</keyword>
<feature type="transmembrane region" description="Helical" evidence="9">
    <location>
        <begin position="60"/>
        <end position="79"/>
    </location>
</feature>
<reference evidence="12" key="3">
    <citation type="journal article" date="2018" name="BMC Genomics">
        <title>Whole genome sequencing and function prediction of 133 gut anaerobes isolated from chicken caecum in pure cultures.</title>
        <authorList>
            <person name="Medvecky M."/>
            <person name="Cejkova D."/>
            <person name="Polansky O."/>
            <person name="Karasova D."/>
            <person name="Kubasova T."/>
            <person name="Cizek A."/>
            <person name="Rychlik I."/>
        </authorList>
    </citation>
    <scope>NUCLEOTIDE SEQUENCE</scope>
    <source>
        <strain evidence="12">An144</strain>
    </source>
</reference>
<protein>
    <submittedName>
        <fullName evidence="12">ATP-binding protein</fullName>
    </submittedName>
</protein>
<dbReference type="InterPro" id="IPR003593">
    <property type="entry name" value="AAA+_ATPase"/>
</dbReference>
<feature type="transmembrane region" description="Helical" evidence="9">
    <location>
        <begin position="125"/>
        <end position="149"/>
    </location>
</feature>
<evidence type="ECO:0000256" key="3">
    <source>
        <dbReference type="ARBA" id="ARBA00022475"/>
    </source>
</evidence>
<comment type="subcellular location">
    <subcellularLocation>
        <location evidence="1">Cell membrane</location>
        <topology evidence="1">Multi-pass membrane protein</topology>
    </subcellularLocation>
</comment>
<evidence type="ECO:0000256" key="9">
    <source>
        <dbReference type="SAM" id="Phobius"/>
    </source>
</evidence>
<gene>
    <name evidence="13" type="ORF">A5869_002022</name>
    <name evidence="12" type="ORF">B5E88_05270</name>
</gene>
<dbReference type="SUPFAM" id="SSF52540">
    <property type="entry name" value="P-loop containing nucleoside triphosphate hydrolases"/>
    <property type="match status" value="1"/>
</dbReference>
<evidence type="ECO:0000256" key="6">
    <source>
        <dbReference type="ARBA" id="ARBA00022840"/>
    </source>
</evidence>
<dbReference type="GO" id="GO:0005524">
    <property type="term" value="F:ATP binding"/>
    <property type="evidence" value="ECO:0007669"/>
    <property type="project" value="UniProtKB-KW"/>
</dbReference>
<dbReference type="PROSITE" id="PS50929">
    <property type="entry name" value="ABC_TM1F"/>
    <property type="match status" value="1"/>
</dbReference>
<keyword evidence="5" id="KW-0547">Nucleotide-binding</keyword>
<dbReference type="InterPro" id="IPR003439">
    <property type="entry name" value="ABC_transporter-like_ATP-bd"/>
</dbReference>
<evidence type="ECO:0000313" key="15">
    <source>
        <dbReference type="Proteomes" id="UP000196503"/>
    </source>
</evidence>
<name>A0A1Y4QZX9_9ENTE</name>
<evidence type="ECO:0000259" key="10">
    <source>
        <dbReference type="PROSITE" id="PS50893"/>
    </source>
</evidence>
<dbReference type="Gene3D" id="1.20.1560.10">
    <property type="entry name" value="ABC transporter type 1, transmembrane domain"/>
    <property type="match status" value="1"/>
</dbReference>
<evidence type="ECO:0000256" key="2">
    <source>
        <dbReference type="ARBA" id="ARBA00022448"/>
    </source>
</evidence>
<dbReference type="AlphaFoldDB" id="A0A1Y4QZX9"/>
<dbReference type="GO" id="GO:0015421">
    <property type="term" value="F:ABC-type oligopeptide transporter activity"/>
    <property type="evidence" value="ECO:0007669"/>
    <property type="project" value="TreeGrafter"/>
</dbReference>
<dbReference type="PANTHER" id="PTHR43394:SF1">
    <property type="entry name" value="ATP-BINDING CASSETTE SUB-FAMILY B MEMBER 10, MITOCHONDRIAL"/>
    <property type="match status" value="1"/>
</dbReference>
<dbReference type="RefSeq" id="WP_087214421.1">
    <property type="nucleotide sequence ID" value="NZ_CP010062.1"/>
</dbReference>
<dbReference type="CDD" id="cd18548">
    <property type="entry name" value="ABC_6TM_Tm287_like"/>
    <property type="match status" value="1"/>
</dbReference>
<keyword evidence="3" id="KW-1003">Cell membrane</keyword>
<dbReference type="InterPro" id="IPR036640">
    <property type="entry name" value="ABC1_TM_sf"/>
</dbReference>
<evidence type="ECO:0000256" key="8">
    <source>
        <dbReference type="ARBA" id="ARBA00023136"/>
    </source>
</evidence>
<feature type="transmembrane region" description="Helical" evidence="9">
    <location>
        <begin position="20"/>
        <end position="40"/>
    </location>
</feature>
<evidence type="ECO:0000313" key="13">
    <source>
        <dbReference type="EMBL" id="OUZ14916.1"/>
    </source>
</evidence>
<dbReference type="Proteomes" id="UP000196074">
    <property type="component" value="Unassembled WGS sequence"/>
</dbReference>